<evidence type="ECO:0000313" key="1">
    <source>
        <dbReference type="EMBL" id="VBB27624.1"/>
    </source>
</evidence>
<protein>
    <submittedName>
        <fullName evidence="1">Uncharacterized protein</fullName>
    </submittedName>
</protein>
<sequence>MTLIAYHTESQHILPRGNYIDYDRGDLHMRNFDVINPLSNSDGGRIRFDSYRELPKRYFDALAGQSLGKRSAAIL</sequence>
<evidence type="ECO:0000313" key="2">
    <source>
        <dbReference type="Proteomes" id="UP000276991"/>
    </source>
</evidence>
<dbReference type="EMBL" id="UPTC01000259">
    <property type="protein sequence ID" value="VBB27624.1"/>
    <property type="molecule type" value="Genomic_DNA"/>
</dbReference>
<organism evidence="1 2">
    <name type="scientific">Acanthocheilonema viteae</name>
    <name type="common">Filarial nematode worm</name>
    <name type="synonym">Dipetalonema viteae</name>
    <dbReference type="NCBI Taxonomy" id="6277"/>
    <lineage>
        <taxon>Eukaryota</taxon>
        <taxon>Metazoa</taxon>
        <taxon>Ecdysozoa</taxon>
        <taxon>Nematoda</taxon>
        <taxon>Chromadorea</taxon>
        <taxon>Rhabditida</taxon>
        <taxon>Spirurina</taxon>
        <taxon>Spiruromorpha</taxon>
        <taxon>Filarioidea</taxon>
        <taxon>Onchocercidae</taxon>
        <taxon>Acanthocheilonema</taxon>
    </lineage>
</organism>
<gene>
    <name evidence="1" type="ORF">NAV_LOCUS2454</name>
</gene>
<name>A0A498SCW8_ACAVI</name>
<reference evidence="1 2" key="1">
    <citation type="submission" date="2018-08" db="EMBL/GenBank/DDBJ databases">
        <authorList>
            <person name="Laetsch R D."/>
            <person name="Stevens L."/>
            <person name="Kumar S."/>
            <person name="Blaxter L. M."/>
        </authorList>
    </citation>
    <scope>NUCLEOTIDE SEQUENCE [LARGE SCALE GENOMIC DNA]</scope>
</reference>
<accession>A0A498SCW8</accession>
<dbReference type="OrthoDB" id="5805700at2759"/>
<dbReference type="AlphaFoldDB" id="A0A498SCW8"/>
<proteinExistence type="predicted"/>
<dbReference type="Proteomes" id="UP000276991">
    <property type="component" value="Unassembled WGS sequence"/>
</dbReference>
<keyword evidence="2" id="KW-1185">Reference proteome</keyword>